<dbReference type="Pfam" id="PF11054">
    <property type="entry name" value="Surface_antigen"/>
    <property type="match status" value="1"/>
</dbReference>
<feature type="transmembrane region" description="Helical" evidence="1">
    <location>
        <begin position="281"/>
        <end position="306"/>
    </location>
</feature>
<proteinExistence type="predicted"/>
<keyword evidence="1" id="KW-0812">Transmembrane</keyword>
<reference evidence="3" key="2">
    <citation type="submission" date="2013-10" db="EMBL/GenBank/DDBJ databases">
        <authorList>
            <person name="Aslett M."/>
        </authorList>
    </citation>
    <scope>NUCLEOTIDE SEQUENCE [LARGE SCALE GENOMIC DNA]</scope>
    <source>
        <strain evidence="3">Weybridge</strain>
    </source>
</reference>
<evidence type="ECO:0000256" key="2">
    <source>
        <dbReference type="SAM" id="SignalP"/>
    </source>
</evidence>
<feature type="transmembrane region" description="Helical" evidence="1">
    <location>
        <begin position="252"/>
        <end position="269"/>
    </location>
</feature>
<dbReference type="RefSeq" id="XP_013334597.1">
    <property type="nucleotide sequence ID" value="XM_013479143.1"/>
</dbReference>
<evidence type="ECO:0000256" key="1">
    <source>
        <dbReference type="SAM" id="Phobius"/>
    </source>
</evidence>
<evidence type="ECO:0000313" key="4">
    <source>
        <dbReference type="Proteomes" id="UP000030763"/>
    </source>
</evidence>
<dbReference type="EMBL" id="HG719426">
    <property type="protein sequence ID" value="CDJ57949.1"/>
    <property type="molecule type" value="Genomic_DNA"/>
</dbReference>
<keyword evidence="2" id="KW-0732">Signal</keyword>
<sequence length="314" mass="33655">MGSREFLYATGVVLLLLGRAPVPTQAASGQPPSYSQVLGDTGACLPEINKARELAGLTSFAQATATDGGQLPLDSAYQLWRIPCDPLVPAEEQFKGSNELLYKTAFAAFEVSPDTPNCTEAVDHWNAAFTNFQEYVLPPPNDMSTKLYSNRDNISFVAVYNPAKTATADCRVFTCTRTTPASSVAGDSNSNPAKTEDSSSSLICLTTPDILTLNGPAPFTYVYILKRQEEWEKIKAAFARAGSAGKTMFNEILIAATILLGLVASWKATPVLARASYVKMLLLLPLGFCILVTLAASVVGEGVYIFNEGGEKDN</sequence>
<gene>
    <name evidence="3" type="ORF">EMWEY_00012770</name>
</gene>
<dbReference type="OrthoDB" id="347745at2759"/>
<dbReference type="AlphaFoldDB" id="U6M650"/>
<keyword evidence="4" id="KW-1185">Reference proteome</keyword>
<dbReference type="OMA" id="LWNEICE"/>
<accession>U6M650</accession>
<reference evidence="3" key="1">
    <citation type="submission" date="2013-10" db="EMBL/GenBank/DDBJ databases">
        <title>Genomic analysis of the causative agents of coccidiosis in chickens.</title>
        <authorList>
            <person name="Reid A.J."/>
            <person name="Blake D."/>
            <person name="Billington K."/>
            <person name="Browne H."/>
            <person name="Dunn M."/>
            <person name="Hung S."/>
            <person name="Kawahara F."/>
            <person name="Miranda-Saavedra D."/>
            <person name="Mourier T."/>
            <person name="Nagra H."/>
            <person name="Otto T.D."/>
            <person name="Rawlings N."/>
            <person name="Sanchez A."/>
            <person name="Sanders M."/>
            <person name="Subramaniam C."/>
            <person name="Tay Y."/>
            <person name="Dear P."/>
            <person name="Doerig C."/>
            <person name="Gruber A."/>
            <person name="Parkinson J."/>
            <person name="Shirley M."/>
            <person name="Wan K.L."/>
            <person name="Berriman M."/>
            <person name="Tomley F."/>
            <person name="Pain A."/>
        </authorList>
    </citation>
    <scope>NUCLEOTIDE SEQUENCE [LARGE SCALE GENOMIC DNA]</scope>
    <source>
        <strain evidence="3">Weybridge</strain>
    </source>
</reference>
<keyword evidence="1" id="KW-0472">Membrane</keyword>
<dbReference type="VEuPathDB" id="ToxoDB:EMWEY_00012770"/>
<dbReference type="GeneID" id="25335263"/>
<dbReference type="InterPro" id="IPR021288">
    <property type="entry name" value="Surface_antigen"/>
</dbReference>
<dbReference type="Proteomes" id="UP000030763">
    <property type="component" value="Unassembled WGS sequence"/>
</dbReference>
<evidence type="ECO:0000313" key="3">
    <source>
        <dbReference type="EMBL" id="CDJ57949.1"/>
    </source>
</evidence>
<feature type="signal peptide" evidence="2">
    <location>
        <begin position="1"/>
        <end position="26"/>
    </location>
</feature>
<feature type="chain" id="PRO_5004673302" evidence="2">
    <location>
        <begin position="27"/>
        <end position="314"/>
    </location>
</feature>
<name>U6M650_EIMMA</name>
<organism evidence="3 4">
    <name type="scientific">Eimeria maxima</name>
    <name type="common">Coccidian parasite</name>
    <dbReference type="NCBI Taxonomy" id="5804"/>
    <lineage>
        <taxon>Eukaryota</taxon>
        <taxon>Sar</taxon>
        <taxon>Alveolata</taxon>
        <taxon>Apicomplexa</taxon>
        <taxon>Conoidasida</taxon>
        <taxon>Coccidia</taxon>
        <taxon>Eucoccidiorida</taxon>
        <taxon>Eimeriorina</taxon>
        <taxon>Eimeriidae</taxon>
        <taxon>Eimeria</taxon>
    </lineage>
</organism>
<protein>
    <submittedName>
        <fullName evidence="3">SAG family member</fullName>
    </submittedName>
</protein>
<keyword evidence="1" id="KW-1133">Transmembrane helix</keyword>